<dbReference type="InterPro" id="IPR050959">
    <property type="entry name" value="MarA-like"/>
</dbReference>
<gene>
    <name evidence="6" type="ORF">DWU89_14400</name>
    <name evidence="5" type="ORF">H8784_14035</name>
</gene>
<dbReference type="Gene3D" id="1.10.10.60">
    <property type="entry name" value="Homeodomain-like"/>
    <property type="match status" value="1"/>
</dbReference>
<dbReference type="AlphaFoldDB" id="A0A3D8HBV0"/>
<dbReference type="InterPro" id="IPR009057">
    <property type="entry name" value="Homeodomain-like_sf"/>
</dbReference>
<evidence type="ECO:0000313" key="6">
    <source>
        <dbReference type="EMBL" id="RDU48456.1"/>
    </source>
</evidence>
<dbReference type="SUPFAM" id="SSF46689">
    <property type="entry name" value="Homeodomain-like"/>
    <property type="match status" value="1"/>
</dbReference>
<reference evidence="6 7" key="1">
    <citation type="submission" date="2018-07" db="EMBL/GenBank/DDBJ databases">
        <title>Parabacteroides acidifaciens nov. sp., isolated from human feces.</title>
        <authorList>
            <person name="Wang Y.J."/>
        </authorList>
    </citation>
    <scope>NUCLEOTIDE SEQUENCE [LARGE SCALE GENOMIC DNA]</scope>
    <source>
        <strain evidence="6 7">426-9</strain>
    </source>
</reference>
<keyword evidence="3" id="KW-0804">Transcription</keyword>
<proteinExistence type="predicted"/>
<dbReference type="SMART" id="SM00342">
    <property type="entry name" value="HTH_ARAC"/>
    <property type="match status" value="1"/>
</dbReference>
<dbReference type="PROSITE" id="PS01124">
    <property type="entry name" value="HTH_ARAC_FAMILY_2"/>
    <property type="match status" value="1"/>
</dbReference>
<reference evidence="5 8" key="2">
    <citation type="submission" date="2020-08" db="EMBL/GenBank/DDBJ databases">
        <title>Genome public.</title>
        <authorList>
            <person name="Liu C."/>
            <person name="Sun Q."/>
        </authorList>
    </citation>
    <scope>NUCLEOTIDE SEQUENCE [LARGE SCALE GENOMIC DNA]</scope>
    <source>
        <strain evidence="5 8">426_9</strain>
    </source>
</reference>
<evidence type="ECO:0000256" key="3">
    <source>
        <dbReference type="ARBA" id="ARBA00023163"/>
    </source>
</evidence>
<dbReference type="Pfam" id="PF12833">
    <property type="entry name" value="HTH_18"/>
    <property type="match status" value="1"/>
</dbReference>
<dbReference type="EMBL" id="JACRTI010000038">
    <property type="protein sequence ID" value="MBC8602834.1"/>
    <property type="molecule type" value="Genomic_DNA"/>
</dbReference>
<keyword evidence="8" id="KW-1185">Reference proteome</keyword>
<dbReference type="Proteomes" id="UP000629596">
    <property type="component" value="Unassembled WGS sequence"/>
</dbReference>
<dbReference type="GO" id="GO:0003700">
    <property type="term" value="F:DNA-binding transcription factor activity"/>
    <property type="evidence" value="ECO:0007669"/>
    <property type="project" value="InterPro"/>
</dbReference>
<organism evidence="6 7">
    <name type="scientific">Parabacteroides acidifaciens</name>
    <dbReference type="NCBI Taxonomy" id="2290935"/>
    <lineage>
        <taxon>Bacteria</taxon>
        <taxon>Pseudomonadati</taxon>
        <taxon>Bacteroidota</taxon>
        <taxon>Bacteroidia</taxon>
        <taxon>Bacteroidales</taxon>
        <taxon>Tannerellaceae</taxon>
        <taxon>Parabacteroides</taxon>
    </lineage>
</organism>
<dbReference type="Proteomes" id="UP000256321">
    <property type="component" value="Unassembled WGS sequence"/>
</dbReference>
<sequence length="284" mass="33560">MGNFKETEQIDCHYYNTPSPCKFRSFELKSETRFTETRNEFTRIIFLLTGEITIDCDACYNHTLKQQEIALLPIGCRIAINAEQESSLIVCSFLKMPQVCNRVQLSNLTRLKKSIIYHYNTLPFRGEMPDYLSLLKSYLNSKVDCPRIHEGKLEELGILFRTYYSKEELATFLYPIINENEEFNQFVLTNYRTVSTVEELAEKANISLSSFNRKFRRYFSESAFRWMQKKRAEGILHDIKTTNKSFQEISLDWRFSSQSHLTKFCKLQYGLPPREIRKKSQMKT</sequence>
<feature type="domain" description="HTH araC/xylS-type" evidence="4">
    <location>
        <begin position="181"/>
        <end position="279"/>
    </location>
</feature>
<dbReference type="InterPro" id="IPR018060">
    <property type="entry name" value="HTH_AraC"/>
</dbReference>
<keyword evidence="2" id="KW-0238">DNA-binding</keyword>
<keyword evidence="1" id="KW-0805">Transcription regulation</keyword>
<name>A0A3D8HBV0_9BACT</name>
<evidence type="ECO:0000256" key="2">
    <source>
        <dbReference type="ARBA" id="ARBA00023125"/>
    </source>
</evidence>
<dbReference type="GO" id="GO:0043565">
    <property type="term" value="F:sequence-specific DNA binding"/>
    <property type="evidence" value="ECO:0007669"/>
    <property type="project" value="InterPro"/>
</dbReference>
<evidence type="ECO:0000259" key="4">
    <source>
        <dbReference type="PROSITE" id="PS01124"/>
    </source>
</evidence>
<protein>
    <submittedName>
        <fullName evidence="6">AraC family transcriptional regulator</fullName>
    </submittedName>
    <submittedName>
        <fullName evidence="5">Helix-turn-helix transcriptional regulator</fullName>
    </submittedName>
</protein>
<dbReference type="PANTHER" id="PTHR47504:SF5">
    <property type="entry name" value="RIGHT ORIGIN-BINDING PROTEIN"/>
    <property type="match status" value="1"/>
</dbReference>
<dbReference type="EMBL" id="QREV01000038">
    <property type="protein sequence ID" value="RDU48456.1"/>
    <property type="molecule type" value="Genomic_DNA"/>
</dbReference>
<dbReference type="PANTHER" id="PTHR47504">
    <property type="entry name" value="RIGHT ORIGIN-BINDING PROTEIN"/>
    <property type="match status" value="1"/>
</dbReference>
<accession>A0A3D8HBV0</accession>
<evidence type="ECO:0000256" key="1">
    <source>
        <dbReference type="ARBA" id="ARBA00023015"/>
    </source>
</evidence>
<dbReference type="RefSeq" id="WP_115500327.1">
    <property type="nucleotide sequence ID" value="NZ_JACRTI010000038.1"/>
</dbReference>
<comment type="caution">
    <text evidence="6">The sequence shown here is derived from an EMBL/GenBank/DDBJ whole genome shotgun (WGS) entry which is preliminary data.</text>
</comment>
<evidence type="ECO:0000313" key="7">
    <source>
        <dbReference type="Proteomes" id="UP000256321"/>
    </source>
</evidence>
<evidence type="ECO:0000313" key="8">
    <source>
        <dbReference type="Proteomes" id="UP000629596"/>
    </source>
</evidence>
<evidence type="ECO:0000313" key="5">
    <source>
        <dbReference type="EMBL" id="MBC8602834.1"/>
    </source>
</evidence>